<keyword evidence="6 9" id="KW-0863">Zinc-finger</keyword>
<evidence type="ECO:0000256" key="2">
    <source>
        <dbReference type="ARBA" id="ARBA00012251"/>
    </source>
</evidence>
<evidence type="ECO:0000256" key="7">
    <source>
        <dbReference type="ARBA" id="ARBA00022786"/>
    </source>
</evidence>
<feature type="region of interest" description="Disordered" evidence="11">
    <location>
        <begin position="1"/>
        <end position="41"/>
    </location>
</feature>
<dbReference type="InterPro" id="IPR018957">
    <property type="entry name" value="Znf_C3HC4_RING-type"/>
</dbReference>
<feature type="compositionally biased region" description="Acidic residues" evidence="11">
    <location>
        <begin position="7"/>
        <end position="31"/>
    </location>
</feature>
<organism evidence="14">
    <name type="scientific">Arcella intermedia</name>
    <dbReference type="NCBI Taxonomy" id="1963864"/>
    <lineage>
        <taxon>Eukaryota</taxon>
        <taxon>Amoebozoa</taxon>
        <taxon>Tubulinea</taxon>
        <taxon>Elardia</taxon>
        <taxon>Arcellinida</taxon>
        <taxon>Sphaerothecina</taxon>
        <taxon>Arcellidae</taxon>
        <taxon>Arcella</taxon>
    </lineage>
</organism>
<feature type="domain" description="RING-type" evidence="12">
    <location>
        <begin position="133"/>
        <end position="182"/>
    </location>
</feature>
<dbReference type="Pfam" id="PF00097">
    <property type="entry name" value="zf-C3HC4"/>
    <property type="match status" value="1"/>
</dbReference>
<keyword evidence="10" id="KW-0175">Coiled coil</keyword>
<dbReference type="GO" id="GO:0061630">
    <property type="term" value="F:ubiquitin protein ligase activity"/>
    <property type="evidence" value="ECO:0007669"/>
    <property type="project" value="UniProtKB-EC"/>
</dbReference>
<dbReference type="InterPro" id="IPR044066">
    <property type="entry name" value="TRIAD_supradom"/>
</dbReference>
<evidence type="ECO:0000256" key="3">
    <source>
        <dbReference type="ARBA" id="ARBA00022679"/>
    </source>
</evidence>
<evidence type="ECO:0000259" key="12">
    <source>
        <dbReference type="PROSITE" id="PS50089"/>
    </source>
</evidence>
<keyword evidence="5" id="KW-0677">Repeat</keyword>
<evidence type="ECO:0000313" key="14">
    <source>
        <dbReference type="EMBL" id="NDV30971.1"/>
    </source>
</evidence>
<comment type="catalytic activity">
    <reaction evidence="1">
        <text>[E2 ubiquitin-conjugating enzyme]-S-ubiquitinyl-L-cysteine + [acceptor protein]-L-lysine = [E2 ubiquitin-conjugating enzyme]-L-cysteine + [acceptor protein]-N(6)-ubiquitinyl-L-lysine.</text>
        <dbReference type="EC" id="2.3.2.31"/>
    </reaction>
</comment>
<keyword evidence="7" id="KW-0833">Ubl conjugation pathway</keyword>
<dbReference type="Pfam" id="PF01485">
    <property type="entry name" value="IBR"/>
    <property type="match status" value="1"/>
</dbReference>
<dbReference type="Pfam" id="PF21235">
    <property type="entry name" value="UBA_ARI1"/>
    <property type="match status" value="1"/>
</dbReference>
<evidence type="ECO:0000256" key="11">
    <source>
        <dbReference type="SAM" id="MobiDB-lite"/>
    </source>
</evidence>
<dbReference type="CDD" id="cd16773">
    <property type="entry name" value="RING-HC_RBR_TRIAD1"/>
    <property type="match status" value="1"/>
</dbReference>
<reference evidence="14" key="1">
    <citation type="journal article" date="2020" name="J. Eukaryot. Microbiol.">
        <title>De novo Sequencing, Assembly and Annotation of the Transcriptome for the Free-Living Testate Amoeba Arcella intermedia.</title>
        <authorList>
            <person name="Ribeiro G.M."/>
            <person name="Porfirio-Sousa A.L."/>
            <person name="Maurer-Alcala X.X."/>
            <person name="Katz L.A."/>
            <person name="Lahr D.J.G."/>
        </authorList>
    </citation>
    <scope>NUCLEOTIDE SEQUENCE</scope>
</reference>
<dbReference type="SUPFAM" id="SSF57850">
    <property type="entry name" value="RING/U-box"/>
    <property type="match status" value="3"/>
</dbReference>
<evidence type="ECO:0000256" key="9">
    <source>
        <dbReference type="PROSITE-ProRule" id="PRU00175"/>
    </source>
</evidence>
<dbReference type="EMBL" id="GIBP01002002">
    <property type="protein sequence ID" value="NDV30971.1"/>
    <property type="molecule type" value="Transcribed_RNA"/>
</dbReference>
<dbReference type="InterPro" id="IPR001841">
    <property type="entry name" value="Znf_RING"/>
</dbReference>
<dbReference type="AlphaFoldDB" id="A0A6B2L222"/>
<dbReference type="CDD" id="cd22583">
    <property type="entry name" value="Rcat_RBR_ARI7-like"/>
    <property type="match status" value="1"/>
</dbReference>
<dbReference type="Pfam" id="PF22191">
    <property type="entry name" value="IBR_1"/>
    <property type="match status" value="1"/>
</dbReference>
<accession>A0A6B2L222</accession>
<dbReference type="Gene3D" id="3.30.40.10">
    <property type="entry name" value="Zinc/RING finger domain, C3HC4 (zinc finger)"/>
    <property type="match status" value="1"/>
</dbReference>
<dbReference type="GO" id="GO:0008270">
    <property type="term" value="F:zinc ion binding"/>
    <property type="evidence" value="ECO:0007669"/>
    <property type="project" value="UniProtKB-KW"/>
</dbReference>
<sequence>MGNYDEYPYDEGGDGGEGDGDYGGDYGEEGLDSSQSLPKSKKLKRSRSFEVLDIKKVESQTDSILNEIMEMFGIPSKTAASTLLRYYKWDKARFINDYSDDTKQDKILQDAGVTSFELEKTLDDDLIDKPFECLICLEEVSGRNTFALSCGHRYCRDCWRAFLEVAIKSEASCIWTRCPYPKCNELVHENAFQKFTTPALYTIYERQLSRSMVLENSVAKFCPAPNCDNSIFVDRENRRDPVVCDCGFAWCFMCSDYEIGDHTPATCQDVESWKRKATDESENVKWMIANTKKCPACKSSIEKNGGCMHMTCRKEAGGCGFEFCWLCRGDWKEHGSSTGGYYNCNKYDASAAKVEDDTASKTKSELDRYRFFYTRYEAHRDALKIASKQRQETEQKAEEYTKAFRVRKEDTTFLIGATEQLILNRGILKNSYIYGYFLSTKAVPKDLFEFSQEELEKHTNHLSELYEKPIANIPSYDGFMSWRSETIKYTTIVANFRDKFVEAIVKGH</sequence>
<evidence type="ECO:0000256" key="8">
    <source>
        <dbReference type="ARBA" id="ARBA00022833"/>
    </source>
</evidence>
<dbReference type="SMART" id="SM00184">
    <property type="entry name" value="RING"/>
    <property type="match status" value="2"/>
</dbReference>
<evidence type="ECO:0000259" key="13">
    <source>
        <dbReference type="PROSITE" id="PS51873"/>
    </source>
</evidence>
<feature type="domain" description="RING-type" evidence="13">
    <location>
        <begin position="129"/>
        <end position="348"/>
    </location>
</feature>
<evidence type="ECO:0000256" key="6">
    <source>
        <dbReference type="ARBA" id="ARBA00022771"/>
    </source>
</evidence>
<proteinExistence type="predicted"/>
<name>A0A6B2L222_9EUKA</name>
<dbReference type="InterPro" id="IPR031127">
    <property type="entry name" value="E3_UB_ligase_RBR"/>
</dbReference>
<dbReference type="PROSITE" id="PS51873">
    <property type="entry name" value="TRIAD"/>
    <property type="match status" value="1"/>
</dbReference>
<evidence type="ECO:0000256" key="10">
    <source>
        <dbReference type="SAM" id="Coils"/>
    </source>
</evidence>
<evidence type="ECO:0000256" key="5">
    <source>
        <dbReference type="ARBA" id="ARBA00022737"/>
    </source>
</evidence>
<evidence type="ECO:0000256" key="1">
    <source>
        <dbReference type="ARBA" id="ARBA00001798"/>
    </source>
</evidence>
<dbReference type="InterPro" id="IPR048962">
    <property type="entry name" value="ARIH1-like_UBL"/>
</dbReference>
<dbReference type="EC" id="2.3.2.31" evidence="2"/>
<dbReference type="PANTHER" id="PTHR11685">
    <property type="entry name" value="RBR FAMILY RING FINGER AND IBR DOMAIN-CONTAINING"/>
    <property type="match status" value="1"/>
</dbReference>
<protein>
    <recommendedName>
        <fullName evidence="2">RBR-type E3 ubiquitin transferase</fullName>
        <ecNumber evidence="2">2.3.2.31</ecNumber>
    </recommendedName>
</protein>
<dbReference type="InterPro" id="IPR045840">
    <property type="entry name" value="Ariadne"/>
</dbReference>
<keyword evidence="8" id="KW-0862">Zinc</keyword>
<dbReference type="InterPro" id="IPR013083">
    <property type="entry name" value="Znf_RING/FYVE/PHD"/>
</dbReference>
<keyword evidence="4" id="KW-0479">Metal-binding</keyword>
<dbReference type="Gene3D" id="1.20.120.1750">
    <property type="match status" value="1"/>
</dbReference>
<dbReference type="InterPro" id="IPR002867">
    <property type="entry name" value="IBR_dom"/>
</dbReference>
<dbReference type="PROSITE" id="PS50089">
    <property type="entry name" value="ZF_RING_2"/>
    <property type="match status" value="1"/>
</dbReference>
<dbReference type="SMART" id="SM00647">
    <property type="entry name" value="IBR"/>
    <property type="match status" value="2"/>
</dbReference>
<feature type="coiled-coil region" evidence="10">
    <location>
        <begin position="376"/>
        <end position="403"/>
    </location>
</feature>
<dbReference type="Pfam" id="PF19422">
    <property type="entry name" value="Ariadne"/>
    <property type="match status" value="1"/>
</dbReference>
<dbReference type="GO" id="GO:0016567">
    <property type="term" value="P:protein ubiquitination"/>
    <property type="evidence" value="ECO:0007669"/>
    <property type="project" value="InterPro"/>
</dbReference>
<keyword evidence="3" id="KW-0808">Transferase</keyword>
<evidence type="ECO:0000256" key="4">
    <source>
        <dbReference type="ARBA" id="ARBA00022723"/>
    </source>
</evidence>